<evidence type="ECO:0000259" key="1">
    <source>
        <dbReference type="SMART" id="SM00471"/>
    </source>
</evidence>
<dbReference type="EMBL" id="JANRHJ010000011">
    <property type="protein sequence ID" value="MCR8874512.1"/>
    <property type="molecule type" value="Genomic_DNA"/>
</dbReference>
<dbReference type="RefSeq" id="WP_034775795.1">
    <property type="nucleotide sequence ID" value="NZ_JAUDDN010000004.1"/>
</dbReference>
<gene>
    <name evidence="2" type="ORF">NW209_10870</name>
</gene>
<dbReference type="Pfam" id="PF01966">
    <property type="entry name" value="HD"/>
    <property type="match status" value="1"/>
</dbReference>
<dbReference type="AlphaFoldDB" id="A0AAW5N2B4"/>
<dbReference type="SMART" id="SM00471">
    <property type="entry name" value="HDc"/>
    <property type="match status" value="1"/>
</dbReference>
<name>A0AAW5N2B4_9BACT</name>
<dbReference type="CDD" id="cd00077">
    <property type="entry name" value="HDc"/>
    <property type="match status" value="1"/>
</dbReference>
<sequence>MKQNRSEFVELLYSTGREGMDEVIGQLEELGFFQAPASSKFHLNHEGGLLEHSLNVCKVGLMLREQMLALKPDLEESLNKESVIIAALLHDICKADIYQKCIRKRKDRLGQWVDYETYELDYSDFPLGHGEKSVIVLLRMGLDLSDDEIMAIRWHMSAWDLPFQSPDLKANFDTAKRLCPLCSLIQAADGLASNLLESKDPEETY</sequence>
<dbReference type="InterPro" id="IPR003607">
    <property type="entry name" value="HD/PDEase_dom"/>
</dbReference>
<evidence type="ECO:0000313" key="2">
    <source>
        <dbReference type="EMBL" id="MCR8874512.1"/>
    </source>
</evidence>
<comment type="caution">
    <text evidence="2">The sequence shown here is derived from an EMBL/GenBank/DDBJ whole genome shotgun (WGS) entry which is preliminary data.</text>
</comment>
<dbReference type="Gene3D" id="1.10.3210.10">
    <property type="entry name" value="Hypothetical protein af1432"/>
    <property type="match status" value="1"/>
</dbReference>
<dbReference type="Proteomes" id="UP001204579">
    <property type="component" value="Unassembled WGS sequence"/>
</dbReference>
<dbReference type="InterPro" id="IPR006674">
    <property type="entry name" value="HD_domain"/>
</dbReference>
<feature type="domain" description="HD/PDEase" evidence="1">
    <location>
        <begin position="45"/>
        <end position="203"/>
    </location>
</feature>
<proteinExistence type="predicted"/>
<keyword evidence="3" id="KW-1185">Reference proteome</keyword>
<protein>
    <submittedName>
        <fullName evidence="2">HD domain-containing protein</fullName>
    </submittedName>
</protein>
<evidence type="ECO:0000313" key="3">
    <source>
        <dbReference type="Proteomes" id="UP001204579"/>
    </source>
</evidence>
<dbReference type="SUPFAM" id="SSF109604">
    <property type="entry name" value="HD-domain/PDEase-like"/>
    <property type="match status" value="1"/>
</dbReference>
<reference evidence="2 3" key="1">
    <citation type="submission" date="2022-08" db="EMBL/GenBank/DDBJ databases">
        <authorList>
            <person name="Zeman M."/>
            <person name="Kubasova T."/>
        </authorList>
    </citation>
    <scope>NUCLEOTIDE SEQUENCE [LARGE SCALE GENOMIC DNA]</scope>
    <source>
        <strain evidence="2 3">ET62</strain>
    </source>
</reference>
<accession>A0AAW5N2B4</accession>
<organism evidence="2 3">
    <name type="scientific">Phocaeicola barnesiae</name>
    <dbReference type="NCBI Taxonomy" id="376804"/>
    <lineage>
        <taxon>Bacteria</taxon>
        <taxon>Pseudomonadati</taxon>
        <taxon>Bacteroidota</taxon>
        <taxon>Bacteroidia</taxon>
        <taxon>Bacteroidales</taxon>
        <taxon>Bacteroidaceae</taxon>
        <taxon>Phocaeicola</taxon>
    </lineage>
</organism>